<dbReference type="PROSITE" id="PS50011">
    <property type="entry name" value="PROTEIN_KINASE_DOM"/>
    <property type="match status" value="1"/>
</dbReference>
<name>A0ABV7S3V4_9RHOB</name>
<dbReference type="Gene3D" id="3.40.50.620">
    <property type="entry name" value="HUPs"/>
    <property type="match status" value="1"/>
</dbReference>
<dbReference type="PANTHER" id="PTHR43289:SF34">
    <property type="entry name" value="SERINE_THREONINE-PROTEIN KINASE YBDM-RELATED"/>
    <property type="match status" value="1"/>
</dbReference>
<evidence type="ECO:0000256" key="1">
    <source>
        <dbReference type="ARBA" id="ARBA00022679"/>
    </source>
</evidence>
<dbReference type="SMART" id="SM00220">
    <property type="entry name" value="S_TKc"/>
    <property type="match status" value="1"/>
</dbReference>
<dbReference type="InterPro" id="IPR011009">
    <property type="entry name" value="Kinase-like_dom_sf"/>
</dbReference>
<dbReference type="PANTHER" id="PTHR43289">
    <property type="entry name" value="MITOGEN-ACTIVATED PROTEIN KINASE KINASE KINASE 20-RELATED"/>
    <property type="match status" value="1"/>
</dbReference>
<dbReference type="InterPro" id="IPR000719">
    <property type="entry name" value="Prot_kinase_dom"/>
</dbReference>
<dbReference type="Pfam" id="PF00069">
    <property type="entry name" value="Pkinase"/>
    <property type="match status" value="1"/>
</dbReference>
<dbReference type="SUPFAM" id="SSF56112">
    <property type="entry name" value="Protein kinase-like (PK-like)"/>
    <property type="match status" value="1"/>
</dbReference>
<comment type="caution">
    <text evidence="6">The sequence shown here is derived from an EMBL/GenBank/DDBJ whole genome shotgun (WGS) entry which is preliminary data.</text>
</comment>
<evidence type="ECO:0000313" key="7">
    <source>
        <dbReference type="Proteomes" id="UP001595596"/>
    </source>
</evidence>
<sequence>MRPAEGMRIDGFTLGPRLHKGGFATIWPVTHPDHALPMVMKVPTILDGFDGPTIVGFEVEQMILPRLSGPHVPRVIASGGFDPMPYLVTEAIPGTSLQPLFNTAPLALDRALDLARRMAAAVHDLHRQQVIHLDLKPGNMMTRPDGTIVCIDFGLAHSDLLPDLLAEEFASPMGSFPYIAPEQILGRRDDLRSDVFALGAMLYQLVTGRLPFGDPPGLRGARRRLWRDPLPPRAIDPTIPPWLQEVILRALAVDPAERTASAAQLLFDLEQPEKVALTARATRMTRDGFWAVWRRRRRMGRLRSFARPPGGTAAQIMESPVLIAAVDLAPDMERLSERILNGMRDLLSVRPQARVACVNVIRTHRIGIDTGTDDEGRHLHVSRLVALQAWGQRLGLPEDRVTFTVLEGTDPAGEILDHARRIMADHIMMGARASSSTRRYLGSVSSRVVAEAPCDVTVLRLPQPGG</sequence>
<proteinExistence type="predicted"/>
<dbReference type="PROSITE" id="PS00108">
    <property type="entry name" value="PROTEIN_KINASE_ST"/>
    <property type="match status" value="1"/>
</dbReference>
<dbReference type="Proteomes" id="UP001595596">
    <property type="component" value="Unassembled WGS sequence"/>
</dbReference>
<organism evidence="6 7">
    <name type="scientific">Paracoccus simplex</name>
    <dbReference type="NCBI Taxonomy" id="2086346"/>
    <lineage>
        <taxon>Bacteria</taxon>
        <taxon>Pseudomonadati</taxon>
        <taxon>Pseudomonadota</taxon>
        <taxon>Alphaproteobacteria</taxon>
        <taxon>Rhodobacterales</taxon>
        <taxon>Paracoccaceae</taxon>
        <taxon>Paracoccus</taxon>
    </lineage>
</organism>
<feature type="domain" description="Protein kinase" evidence="5">
    <location>
        <begin position="12"/>
        <end position="274"/>
    </location>
</feature>
<keyword evidence="4" id="KW-0067">ATP-binding</keyword>
<evidence type="ECO:0000313" key="6">
    <source>
        <dbReference type="EMBL" id="MFC3570409.1"/>
    </source>
</evidence>
<dbReference type="InterPro" id="IPR006016">
    <property type="entry name" value="UspA"/>
</dbReference>
<dbReference type="CDD" id="cd00293">
    <property type="entry name" value="USP-like"/>
    <property type="match status" value="1"/>
</dbReference>
<evidence type="ECO:0000259" key="5">
    <source>
        <dbReference type="PROSITE" id="PS50011"/>
    </source>
</evidence>
<dbReference type="Pfam" id="PF00582">
    <property type="entry name" value="Usp"/>
    <property type="match status" value="1"/>
</dbReference>
<evidence type="ECO:0000256" key="2">
    <source>
        <dbReference type="ARBA" id="ARBA00022741"/>
    </source>
</evidence>
<dbReference type="CDD" id="cd14014">
    <property type="entry name" value="STKc_PknB_like"/>
    <property type="match status" value="1"/>
</dbReference>
<reference evidence="7" key="1">
    <citation type="journal article" date="2019" name="Int. J. Syst. Evol. Microbiol.">
        <title>The Global Catalogue of Microorganisms (GCM) 10K type strain sequencing project: providing services to taxonomists for standard genome sequencing and annotation.</title>
        <authorList>
            <consortium name="The Broad Institute Genomics Platform"/>
            <consortium name="The Broad Institute Genome Sequencing Center for Infectious Disease"/>
            <person name="Wu L."/>
            <person name="Ma J."/>
        </authorList>
    </citation>
    <scope>NUCLEOTIDE SEQUENCE [LARGE SCALE GENOMIC DNA]</scope>
    <source>
        <strain evidence="7">VKM B-3226</strain>
    </source>
</reference>
<dbReference type="InterPro" id="IPR008271">
    <property type="entry name" value="Ser/Thr_kinase_AS"/>
</dbReference>
<accession>A0ABV7S3V4</accession>
<keyword evidence="3 6" id="KW-0418">Kinase</keyword>
<protein>
    <submittedName>
        <fullName evidence="6">Bifunctional serine/threonine-protein kinase/universal stress protein</fullName>
    </submittedName>
</protein>
<gene>
    <name evidence="6" type="ORF">ACFOMP_13185</name>
</gene>
<dbReference type="RefSeq" id="WP_289893090.1">
    <property type="nucleotide sequence ID" value="NZ_JBHRXE010000037.1"/>
</dbReference>
<dbReference type="GO" id="GO:0016301">
    <property type="term" value="F:kinase activity"/>
    <property type="evidence" value="ECO:0007669"/>
    <property type="project" value="UniProtKB-KW"/>
</dbReference>
<keyword evidence="2" id="KW-0547">Nucleotide-binding</keyword>
<keyword evidence="1" id="KW-0808">Transferase</keyword>
<dbReference type="InterPro" id="IPR014729">
    <property type="entry name" value="Rossmann-like_a/b/a_fold"/>
</dbReference>
<keyword evidence="7" id="KW-1185">Reference proteome</keyword>
<dbReference type="SUPFAM" id="SSF52402">
    <property type="entry name" value="Adenine nucleotide alpha hydrolases-like"/>
    <property type="match status" value="1"/>
</dbReference>
<evidence type="ECO:0000256" key="3">
    <source>
        <dbReference type="ARBA" id="ARBA00022777"/>
    </source>
</evidence>
<dbReference type="Gene3D" id="1.10.510.10">
    <property type="entry name" value="Transferase(Phosphotransferase) domain 1"/>
    <property type="match status" value="1"/>
</dbReference>
<evidence type="ECO:0000256" key="4">
    <source>
        <dbReference type="ARBA" id="ARBA00022840"/>
    </source>
</evidence>
<dbReference type="EMBL" id="JBHRXE010000037">
    <property type="protein sequence ID" value="MFC3570409.1"/>
    <property type="molecule type" value="Genomic_DNA"/>
</dbReference>